<dbReference type="PANTHER" id="PTHR43861">
    <property type="entry name" value="TRANS-ACONITATE 2-METHYLTRANSFERASE-RELATED"/>
    <property type="match status" value="1"/>
</dbReference>
<dbReference type="SUPFAM" id="SSF53335">
    <property type="entry name" value="S-adenosyl-L-methionine-dependent methyltransferases"/>
    <property type="match status" value="1"/>
</dbReference>
<keyword evidence="1" id="KW-0808">Transferase</keyword>
<dbReference type="PANTHER" id="PTHR43861:SF6">
    <property type="entry name" value="METHYLTRANSFERASE TYPE 11"/>
    <property type="match status" value="1"/>
</dbReference>
<evidence type="ECO:0000313" key="1">
    <source>
        <dbReference type="EMBL" id="MCF3946430.1"/>
    </source>
</evidence>
<dbReference type="GO" id="GO:0032259">
    <property type="term" value="P:methylation"/>
    <property type="evidence" value="ECO:0007669"/>
    <property type="project" value="UniProtKB-KW"/>
</dbReference>
<dbReference type="Pfam" id="PF13489">
    <property type="entry name" value="Methyltransf_23"/>
    <property type="match status" value="1"/>
</dbReference>
<protein>
    <submittedName>
        <fullName evidence="1">Class I SAM-dependent methyltransferase</fullName>
    </submittedName>
</protein>
<organism evidence="1 2">
    <name type="scientific">Acidiphilium iwatense</name>
    <dbReference type="NCBI Taxonomy" id="768198"/>
    <lineage>
        <taxon>Bacteria</taxon>
        <taxon>Pseudomonadati</taxon>
        <taxon>Pseudomonadota</taxon>
        <taxon>Alphaproteobacteria</taxon>
        <taxon>Acetobacterales</taxon>
        <taxon>Acidocellaceae</taxon>
        <taxon>Acidiphilium</taxon>
    </lineage>
</organism>
<dbReference type="CDD" id="cd02440">
    <property type="entry name" value="AdoMet_MTases"/>
    <property type="match status" value="1"/>
</dbReference>
<reference evidence="1 2" key="1">
    <citation type="submission" date="2022-01" db="EMBL/GenBank/DDBJ databases">
        <authorList>
            <person name="Won M."/>
            <person name="Kim S.-J."/>
            <person name="Kwon S.-W."/>
        </authorList>
    </citation>
    <scope>NUCLEOTIDE SEQUENCE [LARGE SCALE GENOMIC DNA]</scope>
    <source>
        <strain evidence="1 2">KCTC 23505</strain>
    </source>
</reference>
<dbReference type="RefSeq" id="WP_235703665.1">
    <property type="nucleotide sequence ID" value="NZ_JAKGBZ010000010.1"/>
</dbReference>
<proteinExistence type="predicted"/>
<dbReference type="GO" id="GO:0008168">
    <property type="term" value="F:methyltransferase activity"/>
    <property type="evidence" value="ECO:0007669"/>
    <property type="project" value="UniProtKB-KW"/>
</dbReference>
<dbReference type="Gene3D" id="3.40.50.150">
    <property type="entry name" value="Vaccinia Virus protein VP39"/>
    <property type="match status" value="1"/>
</dbReference>
<gene>
    <name evidence="1" type="ORF">L2A60_06995</name>
</gene>
<dbReference type="EMBL" id="JAKGBZ010000010">
    <property type="protein sequence ID" value="MCF3946430.1"/>
    <property type="molecule type" value="Genomic_DNA"/>
</dbReference>
<keyword evidence="1" id="KW-0489">Methyltransferase</keyword>
<name>A0ABS9DW75_9PROT</name>
<accession>A0ABS9DW75</accession>
<dbReference type="Proteomes" id="UP001521209">
    <property type="component" value="Unassembled WGS sequence"/>
</dbReference>
<comment type="caution">
    <text evidence="1">The sequence shown here is derived from an EMBL/GenBank/DDBJ whole genome shotgun (WGS) entry which is preliminary data.</text>
</comment>
<keyword evidence="2" id="KW-1185">Reference proteome</keyword>
<sequence length="214" mass="23640">MKALDLPRHAQILEIGCGTGGNLPMLSDFGTVCGIEISEVARDLAIKKTGGAFEIRAGTLPSAVPDFGRQFDLICLFDVLEHIDDDLGTLRAVACLVKPGGRLIISVPAYQWMWSRHDEFLHHHRRYSKIRLIDVVQSAGLRLDRATYFNMWLFPAAALVRSFDKLRGAQSATGTNIPPALINRIMRTIFASERHLLERTGLPFGLSLLCVASA</sequence>
<evidence type="ECO:0000313" key="2">
    <source>
        <dbReference type="Proteomes" id="UP001521209"/>
    </source>
</evidence>
<dbReference type="InterPro" id="IPR029063">
    <property type="entry name" value="SAM-dependent_MTases_sf"/>
</dbReference>